<evidence type="ECO:0000256" key="3">
    <source>
        <dbReference type="ARBA" id="ARBA00022723"/>
    </source>
</evidence>
<feature type="region of interest" description="Disordered" evidence="13">
    <location>
        <begin position="359"/>
        <end position="388"/>
    </location>
</feature>
<dbReference type="GO" id="GO:0008420">
    <property type="term" value="F:RNA polymerase II CTD heptapeptide repeat phosphatase activity"/>
    <property type="evidence" value="ECO:0007669"/>
    <property type="project" value="UniProtKB-UniRule"/>
</dbReference>
<evidence type="ECO:0000256" key="10">
    <source>
        <dbReference type="ARBA" id="ARBA00048336"/>
    </source>
</evidence>
<comment type="function">
    <text evidence="12">Putative RNA polymerase II subunit B1 C-terminal domain (CTD) phosphatase involved in RNA polymerase II transcription regulation.</text>
</comment>
<dbReference type="Proteomes" id="UP000600918">
    <property type="component" value="Unassembled WGS sequence"/>
</dbReference>
<evidence type="ECO:0000256" key="5">
    <source>
        <dbReference type="ARBA" id="ARBA00022801"/>
    </source>
</evidence>
<keyword evidence="5 12" id="KW-0378">Hydrolase</keyword>
<keyword evidence="4 12" id="KW-0863">Zinc-finger</keyword>
<dbReference type="EMBL" id="JACSDY010000002">
    <property type="protein sequence ID" value="KAF7434481.1"/>
    <property type="molecule type" value="Genomic_DNA"/>
</dbReference>
<sequence>MNDSTSNSHTKKQSAERMKSRKKMSKAQIQLAIIKKKQCDARALKIVEQLLEPVVEIHWLLQNLQHINKSHMEDVIEERAIVKLCGYVLCKNPITVIITQQFHISTKRNKVYDVTRRKNFCSSYCYGACNYLLEQMLTSPLWLREQEEIPVFHLLSSNLQTKKDMLGDEVYVNDIDILSENDKEYIEPAEKFEEAKSQILNKVTNACNKLPDSNDKVSNIISNEHMVFENTSSEYFIPKSVQTEDSKAHNNLNSYQDIIADKNVSNLPINIKRSSENNEDFNEQIEIVQKCYEVPVLAKNSKTLLNCEKHEEIIANKSNIQIVEKECKEDKKINEFIIIRQNILDKKEYPIEDKKDKNENVQEMNNNKITRNASTKNMRKKKISEQDPEQSSTKFYTLIMRVEKSVKEWITEDTISFLQGDSDIRLQLMENFIQHERYVQLCKKLNKLQLQDEKEDRIDLSSNTLKPLPHFSILREEADKIELKVNAFYEGRMVIDQPKKVVENSETCTSYPILPLIDAHAPKALRRKIFLDKLHKILPDLLHMLAGSTQCYTLIEYIHDNSNSTLIKGLVNTFSLSALNIVFKTAEWTLVGLIIIKMLSIMDPQLKILLATKQASMYISMVLMSYKLDSYYLDRFLIELTNNPKIFEIK</sequence>
<name>A0A834UEJ1_VESPE</name>
<keyword evidence="6 12" id="KW-0862">Zinc</keyword>
<evidence type="ECO:0000313" key="15">
    <source>
        <dbReference type="EMBL" id="KAF7434481.1"/>
    </source>
</evidence>
<dbReference type="InterPro" id="IPR007308">
    <property type="entry name" value="Rtr1/RPAP2_dom"/>
</dbReference>
<dbReference type="PROSITE" id="PS51479">
    <property type="entry name" value="ZF_RTR1"/>
    <property type="match status" value="1"/>
</dbReference>
<proteinExistence type="inferred from homology"/>
<keyword evidence="16" id="KW-1185">Reference proteome</keyword>
<comment type="caution">
    <text evidence="15">The sequence shown here is derived from an EMBL/GenBank/DDBJ whole genome shotgun (WGS) entry which is preliminary data.</text>
</comment>
<evidence type="ECO:0000256" key="4">
    <source>
        <dbReference type="ARBA" id="ARBA00022771"/>
    </source>
</evidence>
<evidence type="ECO:0000256" key="2">
    <source>
        <dbReference type="ARBA" id="ARBA00005676"/>
    </source>
</evidence>
<comment type="subcellular location">
    <subcellularLocation>
        <location evidence="1 12">Nucleus</location>
    </subcellularLocation>
</comment>
<dbReference type="Pfam" id="PF04181">
    <property type="entry name" value="RPAP2_Rtr1"/>
    <property type="match status" value="1"/>
</dbReference>
<dbReference type="OrthoDB" id="2590500at2759"/>
<dbReference type="Gene3D" id="1.25.40.820">
    <property type="match status" value="1"/>
</dbReference>
<evidence type="ECO:0000256" key="8">
    <source>
        <dbReference type="ARBA" id="ARBA00023242"/>
    </source>
</evidence>
<evidence type="ECO:0000256" key="1">
    <source>
        <dbReference type="ARBA" id="ARBA00004123"/>
    </source>
</evidence>
<dbReference type="GO" id="GO:0005737">
    <property type="term" value="C:cytoplasm"/>
    <property type="evidence" value="ECO:0007669"/>
    <property type="project" value="TreeGrafter"/>
</dbReference>
<dbReference type="GO" id="GO:0008270">
    <property type="term" value="F:zinc ion binding"/>
    <property type="evidence" value="ECO:0007669"/>
    <property type="project" value="UniProtKB-KW"/>
</dbReference>
<comment type="catalytic activity">
    <reaction evidence="9 12">
        <text>O-phospho-L-seryl-[protein] + H2O = L-seryl-[protein] + phosphate</text>
        <dbReference type="Rhea" id="RHEA:20629"/>
        <dbReference type="Rhea" id="RHEA-COMP:9863"/>
        <dbReference type="Rhea" id="RHEA-COMP:11604"/>
        <dbReference type="ChEBI" id="CHEBI:15377"/>
        <dbReference type="ChEBI" id="CHEBI:29999"/>
        <dbReference type="ChEBI" id="CHEBI:43474"/>
        <dbReference type="ChEBI" id="CHEBI:83421"/>
        <dbReference type="EC" id="3.1.3.16"/>
    </reaction>
</comment>
<dbReference type="PANTHER" id="PTHR14732">
    <property type="entry name" value="RNA POLYMERASE II SUBUNIT B1 CTD PHOSPHATASE RPAP2-RELATED"/>
    <property type="match status" value="1"/>
</dbReference>
<evidence type="ECO:0000256" key="9">
    <source>
        <dbReference type="ARBA" id="ARBA00047761"/>
    </source>
</evidence>
<evidence type="ECO:0000256" key="12">
    <source>
        <dbReference type="RuleBase" id="RU367080"/>
    </source>
</evidence>
<keyword evidence="3 12" id="KW-0479">Metal-binding</keyword>
<keyword evidence="7 12" id="KW-0904">Protein phosphatase</keyword>
<dbReference type="EC" id="3.1.3.16" evidence="12"/>
<evidence type="ECO:0000259" key="14">
    <source>
        <dbReference type="PROSITE" id="PS51479"/>
    </source>
</evidence>
<keyword evidence="8 12" id="KW-0539">Nucleus</keyword>
<reference evidence="15" key="1">
    <citation type="journal article" date="2020" name="G3 (Bethesda)">
        <title>High-Quality Assemblies for Three Invasive Social Wasps from the &lt;i&gt;Vespula&lt;/i&gt; Genus.</title>
        <authorList>
            <person name="Harrop T.W.R."/>
            <person name="Guhlin J."/>
            <person name="McLaughlin G.M."/>
            <person name="Permina E."/>
            <person name="Stockwell P."/>
            <person name="Gilligan J."/>
            <person name="Le Lec M.F."/>
            <person name="Gruber M.A.M."/>
            <person name="Quinn O."/>
            <person name="Lovegrove M."/>
            <person name="Duncan E.J."/>
            <person name="Remnant E.J."/>
            <person name="Van Eeckhoven J."/>
            <person name="Graham B."/>
            <person name="Knapp R.A."/>
            <person name="Langford K.W."/>
            <person name="Kronenberg Z."/>
            <person name="Press M.O."/>
            <person name="Eacker S.M."/>
            <person name="Wilson-Rankin E.E."/>
            <person name="Purcell J."/>
            <person name="Lester P.J."/>
            <person name="Dearden P.K."/>
        </authorList>
    </citation>
    <scope>NUCLEOTIDE SEQUENCE</scope>
    <source>
        <strain evidence="15">Volc-1</strain>
    </source>
</reference>
<feature type="region of interest" description="Disordered" evidence="13">
    <location>
        <begin position="1"/>
        <end position="21"/>
    </location>
</feature>
<dbReference type="PANTHER" id="PTHR14732:SF0">
    <property type="entry name" value="RNA POLYMERASE II SUBUNIT B1 CTD PHOSPHATASE RPAP2-RELATED"/>
    <property type="match status" value="1"/>
</dbReference>
<dbReference type="GO" id="GO:0005634">
    <property type="term" value="C:nucleus"/>
    <property type="evidence" value="ECO:0007669"/>
    <property type="project" value="UniProtKB-SubCell"/>
</dbReference>
<comment type="catalytic activity">
    <reaction evidence="10 12">
        <text>O-phospho-L-threonyl-[protein] + H2O = L-threonyl-[protein] + phosphate</text>
        <dbReference type="Rhea" id="RHEA:47004"/>
        <dbReference type="Rhea" id="RHEA-COMP:11060"/>
        <dbReference type="Rhea" id="RHEA-COMP:11605"/>
        <dbReference type="ChEBI" id="CHEBI:15377"/>
        <dbReference type="ChEBI" id="CHEBI:30013"/>
        <dbReference type="ChEBI" id="CHEBI:43474"/>
        <dbReference type="ChEBI" id="CHEBI:61977"/>
        <dbReference type="EC" id="3.1.3.16"/>
    </reaction>
</comment>
<feature type="domain" description="RTR1-type" evidence="14">
    <location>
        <begin position="62"/>
        <end position="145"/>
    </location>
</feature>
<dbReference type="InterPro" id="IPR039693">
    <property type="entry name" value="Rtr1/RPAP2"/>
</dbReference>
<comment type="similarity">
    <text evidence="2 11 12">Belongs to the RPAP2 family.</text>
</comment>
<dbReference type="GO" id="GO:0043175">
    <property type="term" value="F:RNA polymerase core enzyme binding"/>
    <property type="evidence" value="ECO:0007669"/>
    <property type="project" value="UniProtKB-UniRule"/>
</dbReference>
<protein>
    <recommendedName>
        <fullName evidence="12">RNA polymerase II subunit B1 CTD phosphatase RPAP2 homolog</fullName>
        <ecNumber evidence="12">3.1.3.16</ecNumber>
    </recommendedName>
</protein>
<evidence type="ECO:0000256" key="6">
    <source>
        <dbReference type="ARBA" id="ARBA00022833"/>
    </source>
</evidence>
<organism evidence="15 16">
    <name type="scientific">Vespula pensylvanica</name>
    <name type="common">Western yellow jacket</name>
    <name type="synonym">Wasp</name>
    <dbReference type="NCBI Taxonomy" id="30213"/>
    <lineage>
        <taxon>Eukaryota</taxon>
        <taxon>Metazoa</taxon>
        <taxon>Ecdysozoa</taxon>
        <taxon>Arthropoda</taxon>
        <taxon>Hexapoda</taxon>
        <taxon>Insecta</taxon>
        <taxon>Pterygota</taxon>
        <taxon>Neoptera</taxon>
        <taxon>Endopterygota</taxon>
        <taxon>Hymenoptera</taxon>
        <taxon>Apocrita</taxon>
        <taxon>Aculeata</taxon>
        <taxon>Vespoidea</taxon>
        <taxon>Vespidae</taxon>
        <taxon>Vespinae</taxon>
        <taxon>Vespula</taxon>
    </lineage>
</organism>
<dbReference type="AlphaFoldDB" id="A0A834UEJ1"/>
<accession>A0A834UEJ1</accession>
<evidence type="ECO:0000313" key="16">
    <source>
        <dbReference type="Proteomes" id="UP000600918"/>
    </source>
</evidence>
<dbReference type="InterPro" id="IPR038534">
    <property type="entry name" value="Rtr1/RPAP2_sf"/>
</dbReference>
<evidence type="ECO:0000256" key="7">
    <source>
        <dbReference type="ARBA" id="ARBA00022912"/>
    </source>
</evidence>
<evidence type="ECO:0000256" key="13">
    <source>
        <dbReference type="SAM" id="MobiDB-lite"/>
    </source>
</evidence>
<gene>
    <name evidence="15" type="ORF">H0235_002672</name>
</gene>
<feature type="compositionally biased region" description="Polar residues" evidence="13">
    <location>
        <begin position="361"/>
        <end position="376"/>
    </location>
</feature>
<evidence type="ECO:0000256" key="11">
    <source>
        <dbReference type="PROSITE-ProRule" id="PRU00812"/>
    </source>
</evidence>